<reference evidence="1 2" key="1">
    <citation type="journal article" date="2013" name="BMC Genomics">
        <title>Genome sequencing and comparative genomics of honey bee microsporidia, Nosema apis reveal novel insights into host-parasite interactions.</title>
        <authorList>
            <person name="Chen Yp."/>
            <person name="Pettis J.S."/>
            <person name="Zhao Y."/>
            <person name="Liu X."/>
            <person name="Tallon L.J."/>
            <person name="Sadzewicz L.D."/>
            <person name="Li R."/>
            <person name="Zheng H."/>
            <person name="Huang S."/>
            <person name="Zhang X."/>
            <person name="Hamilton M.C."/>
            <person name="Pernal S.F."/>
            <person name="Melathopoulos A.P."/>
            <person name="Yan X."/>
            <person name="Evans J.D."/>
        </authorList>
    </citation>
    <scope>NUCLEOTIDE SEQUENCE [LARGE SCALE GENOMIC DNA]</scope>
    <source>
        <strain evidence="1 2">BRL 01</strain>
    </source>
</reference>
<keyword evidence="2" id="KW-1185">Reference proteome</keyword>
<sequence>MRTIVDNMFNTEDTFLYPFNLFLKDLLDNYKNKDNEDAAFRYCRLFEMMVKLQNKCEGDEEIDHKVEHFVLRQLQCYLNVDGCEDEGFEDEDEFMYLLL</sequence>
<dbReference type="OrthoDB" id="25179at2759"/>
<dbReference type="Proteomes" id="UP000053780">
    <property type="component" value="Unassembled WGS sequence"/>
</dbReference>
<dbReference type="VEuPathDB" id="MicrosporidiaDB:NAPIS_ORF01475"/>
<dbReference type="EMBL" id="KE647198">
    <property type="protein sequence ID" value="EQB60949.1"/>
    <property type="molecule type" value="Genomic_DNA"/>
</dbReference>
<evidence type="ECO:0000313" key="2">
    <source>
        <dbReference type="Proteomes" id="UP000053780"/>
    </source>
</evidence>
<gene>
    <name evidence="1" type="ORF">NAPIS_ORF01475</name>
</gene>
<name>T0L8Y5_9MICR</name>
<organism evidence="1 2">
    <name type="scientific">Vairimorpha apis BRL 01</name>
    <dbReference type="NCBI Taxonomy" id="1037528"/>
    <lineage>
        <taxon>Eukaryota</taxon>
        <taxon>Fungi</taxon>
        <taxon>Fungi incertae sedis</taxon>
        <taxon>Microsporidia</taxon>
        <taxon>Nosematidae</taxon>
        <taxon>Vairimorpha</taxon>
    </lineage>
</organism>
<proteinExistence type="predicted"/>
<accession>T0L8Y5</accession>
<protein>
    <submittedName>
        <fullName evidence="1">Uncharacterized protein</fullName>
    </submittedName>
</protein>
<dbReference type="HOGENOM" id="CLU_2321014_0_0_1"/>
<dbReference type="AlphaFoldDB" id="T0L8Y5"/>
<evidence type="ECO:0000313" key="1">
    <source>
        <dbReference type="EMBL" id="EQB60949.1"/>
    </source>
</evidence>